<organism evidence="1">
    <name type="scientific">Ananas comosus var. bracteatus</name>
    <name type="common">red pineapple</name>
    <dbReference type="NCBI Taxonomy" id="296719"/>
    <lineage>
        <taxon>Eukaryota</taxon>
        <taxon>Viridiplantae</taxon>
        <taxon>Streptophyta</taxon>
        <taxon>Embryophyta</taxon>
        <taxon>Tracheophyta</taxon>
        <taxon>Spermatophyta</taxon>
        <taxon>Magnoliopsida</taxon>
        <taxon>Liliopsida</taxon>
        <taxon>Poales</taxon>
        <taxon>Bromeliaceae</taxon>
        <taxon>Bromelioideae</taxon>
        <taxon>Ananas</taxon>
    </lineage>
</organism>
<evidence type="ECO:0000313" key="1">
    <source>
        <dbReference type="EMBL" id="CAD1826114.1"/>
    </source>
</evidence>
<reference evidence="1" key="1">
    <citation type="submission" date="2020-07" db="EMBL/GenBank/DDBJ databases">
        <authorList>
            <person name="Lin J."/>
        </authorList>
    </citation>
    <scope>NUCLEOTIDE SEQUENCE</scope>
</reference>
<accession>A0A6V7P619</accession>
<gene>
    <name evidence="1" type="ORF">CB5_LOCUS9325</name>
</gene>
<sequence length="145" mass="16915">MGLQGRLNYHLWSSTCQNNASACFQNSLDPNCYVVIIDPTNSIFWYCHSRENKWVKNKCPISKINLDSIALMKSNIYHYDFCNENLVIFEFVPSLNVTKVSSRPLYETTLFIGISRGVVFRKLHLFLNSDDKYLQIFDMEEWVVG</sequence>
<name>A0A6V7P619_ANACO</name>
<dbReference type="AlphaFoldDB" id="A0A6V7P619"/>
<proteinExistence type="predicted"/>
<dbReference type="EMBL" id="LR862145">
    <property type="protein sequence ID" value="CAD1826114.1"/>
    <property type="molecule type" value="Genomic_DNA"/>
</dbReference>
<protein>
    <submittedName>
        <fullName evidence="1">Uncharacterized protein</fullName>
    </submittedName>
</protein>